<dbReference type="AlphaFoldDB" id="A0AB34JZ77"/>
<protein>
    <recommendedName>
        <fullName evidence="3">Fe2OG dioxygenase domain-containing protein</fullName>
    </recommendedName>
</protein>
<evidence type="ECO:0008006" key="3">
    <source>
        <dbReference type="Google" id="ProtNLM"/>
    </source>
</evidence>
<keyword evidence="2" id="KW-1185">Reference proteome</keyword>
<reference evidence="1 2" key="1">
    <citation type="journal article" date="2024" name="Science">
        <title>Giant polyketide synthase enzymes in the biosynthesis of giant marine polyether toxins.</title>
        <authorList>
            <person name="Fallon T.R."/>
            <person name="Shende V.V."/>
            <person name="Wierzbicki I.H."/>
            <person name="Pendleton A.L."/>
            <person name="Watervoot N.F."/>
            <person name="Auber R.P."/>
            <person name="Gonzalez D.J."/>
            <person name="Wisecaver J.H."/>
            <person name="Moore B.S."/>
        </authorList>
    </citation>
    <scope>NUCLEOTIDE SEQUENCE [LARGE SCALE GENOMIC DNA]</scope>
    <source>
        <strain evidence="1 2">12B1</strain>
    </source>
</reference>
<dbReference type="EMBL" id="JBGBPQ010000003">
    <property type="protein sequence ID" value="KAL1527256.1"/>
    <property type="molecule type" value="Genomic_DNA"/>
</dbReference>
<accession>A0AB34JZ77</accession>
<evidence type="ECO:0000313" key="1">
    <source>
        <dbReference type="EMBL" id="KAL1527256.1"/>
    </source>
</evidence>
<sequence>MLLARALCTSLWRQGHLHCSHISMDAVDCDVRRVNGGLHFNSRLAAPNVWEIDVDQGLVDAAGSIFECGTPFKSVTEDGEPYEEIATSVGSFFLQRINWKSDACWISVDDREAFDAFSSIFTRMGLAEHFAPLFPDGVRLYSAFYVVRSECSAHNFHVDYKPEVGADAMTLITPLRDFKQTDNFQLSYVAHRGGMLQKEGLLDEGEPGSEIRRYEYKKGKAIVFASKFMHSTEPGAGYNGEPHAYLCFTFGTTNMDSWAQISRTLGTQSRVVVRPDGDYVLTALGERIEEILRMQRDGRT</sequence>
<evidence type="ECO:0000313" key="2">
    <source>
        <dbReference type="Proteomes" id="UP001515480"/>
    </source>
</evidence>
<name>A0AB34JZ77_PRYPA</name>
<dbReference type="Proteomes" id="UP001515480">
    <property type="component" value="Unassembled WGS sequence"/>
</dbReference>
<gene>
    <name evidence="1" type="ORF">AB1Y20_015932</name>
</gene>
<comment type="caution">
    <text evidence="1">The sequence shown here is derived from an EMBL/GenBank/DDBJ whole genome shotgun (WGS) entry which is preliminary data.</text>
</comment>
<organism evidence="1 2">
    <name type="scientific">Prymnesium parvum</name>
    <name type="common">Toxic golden alga</name>
    <dbReference type="NCBI Taxonomy" id="97485"/>
    <lineage>
        <taxon>Eukaryota</taxon>
        <taxon>Haptista</taxon>
        <taxon>Haptophyta</taxon>
        <taxon>Prymnesiophyceae</taxon>
        <taxon>Prymnesiales</taxon>
        <taxon>Prymnesiaceae</taxon>
        <taxon>Prymnesium</taxon>
    </lineage>
</organism>
<proteinExistence type="predicted"/>